<protein>
    <submittedName>
        <fullName evidence="2">Uncharacterized protein</fullName>
    </submittedName>
</protein>
<dbReference type="Proteomes" id="UP000186246">
    <property type="component" value="Unassembled WGS sequence"/>
</dbReference>
<proteinExistence type="predicted"/>
<evidence type="ECO:0000313" key="3">
    <source>
        <dbReference type="Proteomes" id="UP000186246"/>
    </source>
</evidence>
<organism evidence="2 3">
    <name type="scientific">Chryseobacterium piscicola</name>
    <dbReference type="NCBI Taxonomy" id="551459"/>
    <lineage>
        <taxon>Bacteria</taxon>
        <taxon>Pseudomonadati</taxon>
        <taxon>Bacteroidota</taxon>
        <taxon>Flavobacteriia</taxon>
        <taxon>Flavobacteriales</taxon>
        <taxon>Weeksellaceae</taxon>
        <taxon>Chryseobacterium group</taxon>
        <taxon>Chryseobacterium</taxon>
    </lineage>
</organism>
<gene>
    <name evidence="2" type="ORF">SAMN05421796_105231</name>
</gene>
<sequence>MNNNSSVWKTILTVVIALIGVVRLAMTCNKSSQSSYSDTSYNDVSALMSRNYERQAKAADDTASNDLFYESYDSISKLSDFEKENYKVIKLKKDSLILLDVVSKINVEAGAYFQKNYDDTLSWAIKKPDNTSIFLHSYDTADDLMTNFKAVKRKFNLQDFDIKVDDKDSKFVSYSFKNKGKKTNGCALLASGQGHFTALEIESNILSKDELQMKAFSLIAQIAK</sequence>
<dbReference type="EMBL" id="FTOJ01000005">
    <property type="protein sequence ID" value="SIS89498.1"/>
    <property type="molecule type" value="Genomic_DNA"/>
</dbReference>
<accession>A0A1N7MU25</accession>
<keyword evidence="1" id="KW-1133">Transmembrane helix</keyword>
<feature type="transmembrane region" description="Helical" evidence="1">
    <location>
        <begin position="6"/>
        <end position="26"/>
    </location>
</feature>
<dbReference type="OrthoDB" id="758995at2"/>
<dbReference type="AlphaFoldDB" id="A0A1N7MU25"/>
<name>A0A1N7MU25_9FLAO</name>
<reference evidence="3" key="1">
    <citation type="submission" date="2017-01" db="EMBL/GenBank/DDBJ databases">
        <authorList>
            <person name="Varghese N."/>
            <person name="Submissions S."/>
        </authorList>
    </citation>
    <scope>NUCLEOTIDE SEQUENCE [LARGE SCALE GENOMIC DNA]</scope>
    <source>
        <strain evidence="3">DSM 21068</strain>
    </source>
</reference>
<evidence type="ECO:0000256" key="1">
    <source>
        <dbReference type="SAM" id="Phobius"/>
    </source>
</evidence>
<dbReference type="STRING" id="551459.SAMN05421796_105231"/>
<dbReference type="RefSeq" id="WP_123891564.1">
    <property type="nucleotide sequence ID" value="NZ_FTOJ01000005.1"/>
</dbReference>
<evidence type="ECO:0000313" key="2">
    <source>
        <dbReference type="EMBL" id="SIS89498.1"/>
    </source>
</evidence>
<keyword evidence="1" id="KW-0472">Membrane</keyword>
<keyword evidence="1" id="KW-0812">Transmembrane</keyword>